<dbReference type="GO" id="GO:0015280">
    <property type="term" value="F:ligand-gated sodium channel activity"/>
    <property type="evidence" value="ECO:0007669"/>
    <property type="project" value="TreeGrafter"/>
</dbReference>
<keyword evidence="9 13" id="KW-0472">Membrane</keyword>
<evidence type="ECO:0000256" key="9">
    <source>
        <dbReference type="ARBA" id="ARBA00023136"/>
    </source>
</evidence>
<evidence type="ECO:0000256" key="3">
    <source>
        <dbReference type="ARBA" id="ARBA00022448"/>
    </source>
</evidence>
<evidence type="ECO:0000256" key="7">
    <source>
        <dbReference type="ARBA" id="ARBA00023053"/>
    </source>
</evidence>
<reference evidence="14" key="1">
    <citation type="submission" date="2018-07" db="EMBL/GenBank/DDBJ databases">
        <authorList>
            <person name="Quirk P.G."/>
            <person name="Krulwich T.A."/>
        </authorList>
    </citation>
    <scope>NUCLEOTIDE SEQUENCE</scope>
</reference>
<dbReference type="Pfam" id="PF00858">
    <property type="entry name" value="ASC"/>
    <property type="match status" value="1"/>
</dbReference>
<keyword evidence="6 13" id="KW-1133">Transmembrane helix</keyword>
<accession>A0A336MXD6</accession>
<keyword evidence="3 12" id="KW-0813">Transport</keyword>
<evidence type="ECO:0000256" key="1">
    <source>
        <dbReference type="ARBA" id="ARBA00004141"/>
    </source>
</evidence>
<evidence type="ECO:0000256" key="2">
    <source>
        <dbReference type="ARBA" id="ARBA00007193"/>
    </source>
</evidence>
<evidence type="ECO:0000256" key="8">
    <source>
        <dbReference type="ARBA" id="ARBA00023065"/>
    </source>
</evidence>
<evidence type="ECO:0000256" key="12">
    <source>
        <dbReference type="RuleBase" id="RU000679"/>
    </source>
</evidence>
<dbReference type="AlphaFoldDB" id="A0A336MXD6"/>
<organism evidence="14">
    <name type="scientific">Culicoides sonorensis</name>
    <name type="common">Biting midge</name>
    <dbReference type="NCBI Taxonomy" id="179676"/>
    <lineage>
        <taxon>Eukaryota</taxon>
        <taxon>Metazoa</taxon>
        <taxon>Ecdysozoa</taxon>
        <taxon>Arthropoda</taxon>
        <taxon>Hexapoda</taxon>
        <taxon>Insecta</taxon>
        <taxon>Pterygota</taxon>
        <taxon>Neoptera</taxon>
        <taxon>Endopterygota</taxon>
        <taxon>Diptera</taxon>
        <taxon>Nematocera</taxon>
        <taxon>Chironomoidea</taxon>
        <taxon>Ceratopogonidae</taxon>
        <taxon>Ceratopogoninae</taxon>
        <taxon>Culicoides</taxon>
        <taxon>Monoculicoides</taxon>
    </lineage>
</organism>
<comment type="similarity">
    <text evidence="2 12">Belongs to the amiloride-sensitive sodium channel (TC 1.A.6) family.</text>
</comment>
<keyword evidence="7" id="KW-0915">Sodium</keyword>
<dbReference type="OMA" id="IWESNNT"/>
<comment type="subcellular location">
    <subcellularLocation>
        <location evidence="1">Membrane</location>
        <topology evidence="1">Multi-pass membrane protein</topology>
    </subcellularLocation>
</comment>
<dbReference type="GO" id="GO:0005886">
    <property type="term" value="C:plasma membrane"/>
    <property type="evidence" value="ECO:0007669"/>
    <property type="project" value="TreeGrafter"/>
</dbReference>
<proteinExistence type="inferred from homology"/>
<keyword evidence="11 12" id="KW-0407">Ion channel</keyword>
<keyword evidence="5 12" id="KW-0812">Transmembrane</keyword>
<keyword evidence="8 12" id="KW-0406">Ion transport</keyword>
<keyword evidence="10 12" id="KW-0739">Sodium transport</keyword>
<dbReference type="InterPro" id="IPR001873">
    <property type="entry name" value="ENaC"/>
</dbReference>
<dbReference type="Gene3D" id="1.10.287.770">
    <property type="entry name" value="YojJ-like"/>
    <property type="match status" value="1"/>
</dbReference>
<evidence type="ECO:0000256" key="11">
    <source>
        <dbReference type="ARBA" id="ARBA00023303"/>
    </source>
</evidence>
<evidence type="ECO:0000256" key="10">
    <source>
        <dbReference type="ARBA" id="ARBA00023201"/>
    </source>
</evidence>
<feature type="transmembrane region" description="Helical" evidence="13">
    <location>
        <begin position="40"/>
        <end position="59"/>
    </location>
</feature>
<protein>
    <submittedName>
        <fullName evidence="14">CSON009064 protein</fullName>
    </submittedName>
</protein>
<gene>
    <name evidence="14" type="primary">CSON009064</name>
</gene>
<dbReference type="VEuPathDB" id="VectorBase:CSON009064"/>
<evidence type="ECO:0000256" key="5">
    <source>
        <dbReference type="ARBA" id="ARBA00022692"/>
    </source>
</evidence>
<sequence length="394" mass="45048">MVKFRKNKKNTTNSESDEQKSKCDCSAFNICKFFCHEPEFILKVLLVVINLFVVLYIIAGNTLKLNSSVHATLTSLRVNQSLHYPSVTICQHPALRNINMSKSQPESRLLMIKSAQLNKKAMQNYSTISLIYGQCSTLVPQSTFDNVGKRFGYTINLTYVTNSVEDYKSLGWHVFIHESTHKFDDHCIDDGRADYFYMPISTEMHVKLQAKQFQRNGYCRTESQVEQCYRKCFEANSTTGDLGCLGAVITNRSYNFDDCQDDKLYKMFLNGSLEENLMNRTECACPKVCRLTLYEAFLEQSTGVSDTEIEMKGQLLIYFTNKRYLHVREKEIYEWPQYFADLCAVIAFCIGVSMMSIFNIVYKFISMACCSQASLPDSVKSAIAAGSRKQSTVF</sequence>
<evidence type="ECO:0000256" key="6">
    <source>
        <dbReference type="ARBA" id="ARBA00022989"/>
    </source>
</evidence>
<keyword evidence="4 12" id="KW-0894">Sodium channel</keyword>
<evidence type="ECO:0000256" key="4">
    <source>
        <dbReference type="ARBA" id="ARBA00022461"/>
    </source>
</evidence>
<dbReference type="PANTHER" id="PTHR11690">
    <property type="entry name" value="AMILORIDE-SENSITIVE SODIUM CHANNEL-RELATED"/>
    <property type="match status" value="1"/>
</dbReference>
<dbReference type="EMBL" id="UFQT01003512">
    <property type="protein sequence ID" value="SSX35072.1"/>
    <property type="molecule type" value="Genomic_DNA"/>
</dbReference>
<evidence type="ECO:0000256" key="13">
    <source>
        <dbReference type="SAM" id="Phobius"/>
    </source>
</evidence>
<feature type="transmembrane region" description="Helical" evidence="13">
    <location>
        <begin position="338"/>
        <end position="362"/>
    </location>
</feature>
<name>A0A336MXD6_CULSO</name>
<evidence type="ECO:0000313" key="14">
    <source>
        <dbReference type="EMBL" id="SSX35072.1"/>
    </source>
</evidence>